<dbReference type="InterPro" id="IPR012578">
    <property type="entry name" value="Nucl_pore_cmplx"/>
</dbReference>
<accession>B6K3U0</accession>
<dbReference type="OrthoDB" id="429932at2759"/>
<evidence type="ECO:0000256" key="1">
    <source>
        <dbReference type="SAM" id="MobiDB-lite"/>
    </source>
</evidence>
<keyword evidence="2" id="KW-0812">Transmembrane</keyword>
<name>B6K3U0_SCHJY</name>
<evidence type="ECO:0000313" key="4">
    <source>
        <dbReference type="JaponicusDB" id="SJAG_03281"/>
    </source>
</evidence>
<feature type="transmembrane region" description="Helical" evidence="2">
    <location>
        <begin position="175"/>
        <end position="193"/>
    </location>
</feature>
<keyword evidence="2" id="KW-0472">Membrane</keyword>
<dbReference type="RefSeq" id="XP_002174440.1">
    <property type="nucleotide sequence ID" value="XM_002174404.2"/>
</dbReference>
<reference evidence="3 5" key="1">
    <citation type="journal article" date="2011" name="Science">
        <title>Comparative functional genomics of the fission yeasts.</title>
        <authorList>
            <person name="Rhind N."/>
            <person name="Chen Z."/>
            <person name="Yassour M."/>
            <person name="Thompson D.A."/>
            <person name="Haas B.J."/>
            <person name="Habib N."/>
            <person name="Wapinski I."/>
            <person name="Roy S."/>
            <person name="Lin M.F."/>
            <person name="Heiman D.I."/>
            <person name="Young S.K."/>
            <person name="Furuya K."/>
            <person name="Guo Y."/>
            <person name="Pidoux A."/>
            <person name="Chen H.M."/>
            <person name="Robbertse B."/>
            <person name="Goldberg J.M."/>
            <person name="Aoki K."/>
            <person name="Bayne E.H."/>
            <person name="Berlin A.M."/>
            <person name="Desjardins C.A."/>
            <person name="Dobbs E."/>
            <person name="Dukaj L."/>
            <person name="Fan L."/>
            <person name="FitzGerald M.G."/>
            <person name="French C."/>
            <person name="Gujja S."/>
            <person name="Hansen K."/>
            <person name="Keifenheim D."/>
            <person name="Levin J.Z."/>
            <person name="Mosher R.A."/>
            <person name="Mueller C.A."/>
            <person name="Pfiffner J."/>
            <person name="Priest M."/>
            <person name="Russ C."/>
            <person name="Smialowska A."/>
            <person name="Swoboda P."/>
            <person name="Sykes S.M."/>
            <person name="Vaughn M."/>
            <person name="Vengrova S."/>
            <person name="Yoder R."/>
            <person name="Zeng Q."/>
            <person name="Allshire R."/>
            <person name="Baulcombe D."/>
            <person name="Birren B.W."/>
            <person name="Brown W."/>
            <person name="Ekwall K."/>
            <person name="Kellis M."/>
            <person name="Leatherwood J."/>
            <person name="Levin H."/>
            <person name="Margalit H."/>
            <person name="Martienssen R."/>
            <person name="Nieduszynski C.A."/>
            <person name="Spatafora J.W."/>
            <person name="Friedman N."/>
            <person name="Dalgaard J.Z."/>
            <person name="Baumann P."/>
            <person name="Niki H."/>
            <person name="Regev A."/>
            <person name="Nusbaum C."/>
        </authorList>
    </citation>
    <scope>NUCLEOTIDE SEQUENCE [LARGE SCALE GENOMIC DNA]</scope>
    <source>
        <strain evidence="5">yFS275 / FY16936</strain>
    </source>
</reference>
<dbReference type="GO" id="GO:0005643">
    <property type="term" value="C:nuclear pore"/>
    <property type="evidence" value="ECO:0007669"/>
    <property type="project" value="EnsemblFungi"/>
</dbReference>
<dbReference type="HOGENOM" id="CLU_1225407_0_0_1"/>
<feature type="region of interest" description="Disordered" evidence="1">
    <location>
        <begin position="68"/>
        <end position="96"/>
    </location>
</feature>
<dbReference type="VEuPathDB" id="FungiDB:SJAG_03281"/>
<evidence type="ECO:0000256" key="2">
    <source>
        <dbReference type="SAM" id="Phobius"/>
    </source>
</evidence>
<dbReference type="PANTHER" id="PTHR28003">
    <property type="entry name" value="NUCLEOPORIN POM34"/>
    <property type="match status" value="1"/>
</dbReference>
<dbReference type="STRING" id="402676.B6K3U0"/>
<gene>
    <name evidence="4" type="primary">pom34</name>
    <name evidence="3" type="ORF">SJAG_03281</name>
</gene>
<dbReference type="Proteomes" id="UP000001744">
    <property type="component" value="Unassembled WGS sequence"/>
</dbReference>
<evidence type="ECO:0000313" key="3">
    <source>
        <dbReference type="EMBL" id="EEB08147.1"/>
    </source>
</evidence>
<dbReference type="JaponicusDB" id="SJAG_03281">
    <property type="gene designation" value="pom34"/>
</dbReference>
<dbReference type="EMBL" id="KE651167">
    <property type="protein sequence ID" value="EEB08147.1"/>
    <property type="molecule type" value="Genomic_DNA"/>
</dbReference>
<protein>
    <submittedName>
        <fullName evidence="3">Nucleoporin Pom34</fullName>
    </submittedName>
</protein>
<organism evidence="3 5">
    <name type="scientific">Schizosaccharomyces japonicus (strain yFS275 / FY16936)</name>
    <name type="common">Fission yeast</name>
    <dbReference type="NCBI Taxonomy" id="402676"/>
    <lineage>
        <taxon>Eukaryota</taxon>
        <taxon>Fungi</taxon>
        <taxon>Dikarya</taxon>
        <taxon>Ascomycota</taxon>
        <taxon>Taphrinomycotina</taxon>
        <taxon>Schizosaccharomycetes</taxon>
        <taxon>Schizosaccharomycetales</taxon>
        <taxon>Schizosaccharomycetaceae</taxon>
        <taxon>Schizosaccharomyces</taxon>
    </lineage>
</organism>
<dbReference type="GeneID" id="7052451"/>
<evidence type="ECO:0000313" key="5">
    <source>
        <dbReference type="Proteomes" id="UP000001744"/>
    </source>
</evidence>
<dbReference type="Pfam" id="PF08058">
    <property type="entry name" value="NPCC"/>
    <property type="match status" value="1"/>
</dbReference>
<keyword evidence="2" id="KW-1133">Transmembrane helix</keyword>
<sequence length="250" mass="28209">MSNSSTAPFAHSAFARSLYENSTVSQNVSNSSTLLSQNESFSAPFRTRTAATSNIDVNAPPLTSLKATSPFKALSNRPGQTESKGENRFDSSVSKKAVRNPLTEKNNISSFNRFAKPELLEKPGGYWRHPALDTVEKTLHDKTPSDRTWHRLVTNLSAFILFHIFKQWFSATKIVMVRYILLALQVMFLYNFVEALWRFIRPRETFRDVNLTPGQRQLLGLPVSPGASTAFQYSSLSDDQKETPATRRRT</sequence>
<dbReference type="PANTHER" id="PTHR28003:SF1">
    <property type="entry name" value="NUCLEOPORIN POM34"/>
    <property type="match status" value="1"/>
</dbReference>
<keyword evidence="5" id="KW-1185">Reference proteome</keyword>
<dbReference type="AlphaFoldDB" id="B6K3U0"/>
<proteinExistence type="predicted"/>
<dbReference type="eggNOG" id="ENOG502SEBV">
    <property type="taxonomic scope" value="Eukaryota"/>
</dbReference>